<dbReference type="Proteomes" id="UP000186019">
    <property type="component" value="Unassembled WGS sequence"/>
</dbReference>
<dbReference type="EMBL" id="FTNV01000002">
    <property type="protein sequence ID" value="SIS19151.1"/>
    <property type="molecule type" value="Genomic_DNA"/>
</dbReference>
<evidence type="ECO:0000259" key="7">
    <source>
        <dbReference type="Pfam" id="PF00892"/>
    </source>
</evidence>
<feature type="transmembrane region" description="Helical" evidence="5">
    <location>
        <begin position="175"/>
        <end position="196"/>
    </location>
</feature>
<evidence type="ECO:0000256" key="5">
    <source>
        <dbReference type="SAM" id="Phobius"/>
    </source>
</evidence>
<feature type="transmembrane region" description="Helical" evidence="5">
    <location>
        <begin position="264"/>
        <end position="281"/>
    </location>
</feature>
<gene>
    <name evidence="8" type="ORF">SAMN05421666_2414</name>
</gene>
<evidence type="ECO:0000256" key="2">
    <source>
        <dbReference type="ARBA" id="ARBA00022692"/>
    </source>
</evidence>
<feature type="transmembrane region" description="Helical" evidence="5">
    <location>
        <begin position="33"/>
        <end position="53"/>
    </location>
</feature>
<sequence length="283" mass="28266">MKLLLAVAIAMLAFAANSVLNRAALIGGHSDPVAFGILRLMAGAAVLAPLIWWRGGSLRAVPGGSVRAVGVFALLIYVGCFSLAYLQLDAGLGALILFGCVQITMFGGAVLSREPVPALRWIGAAIAFGGLAWLLWPGVGTVVPVGAGAMMAAAGAAWGVYSLNGRGTGDPLAGTAANFVWAAGAAVLLGAAWSLWPGSYLRVDAHGAVLAIVSGAVTSGLGYALWYRILPQLAASSAGAAQLSVPILATAGGALLLGEALTPAFAIAASIVLGGVALSLIRR</sequence>
<evidence type="ECO:0000256" key="6">
    <source>
        <dbReference type="SAM" id="SignalP"/>
    </source>
</evidence>
<keyword evidence="6" id="KW-0732">Signal</keyword>
<proteinExistence type="predicted"/>
<dbReference type="PANTHER" id="PTHR32322:SF9">
    <property type="entry name" value="AMINO-ACID METABOLITE EFFLUX PUMP-RELATED"/>
    <property type="match status" value="1"/>
</dbReference>
<dbReference type="SUPFAM" id="SSF103481">
    <property type="entry name" value="Multidrug resistance efflux transporter EmrE"/>
    <property type="match status" value="2"/>
</dbReference>
<reference evidence="8 9" key="1">
    <citation type="submission" date="2017-01" db="EMBL/GenBank/DDBJ databases">
        <authorList>
            <person name="Mah S.A."/>
            <person name="Swanson W.J."/>
            <person name="Moy G.W."/>
            <person name="Vacquier V.D."/>
        </authorList>
    </citation>
    <scope>NUCLEOTIDE SEQUENCE [LARGE SCALE GENOMIC DNA]</scope>
    <source>
        <strain evidence="8 9">DSM 29590</strain>
    </source>
</reference>
<dbReference type="PANTHER" id="PTHR32322">
    <property type="entry name" value="INNER MEMBRANE TRANSPORTER"/>
    <property type="match status" value="1"/>
</dbReference>
<evidence type="ECO:0000256" key="3">
    <source>
        <dbReference type="ARBA" id="ARBA00022989"/>
    </source>
</evidence>
<feature type="transmembrane region" description="Helical" evidence="5">
    <location>
        <begin position="208"/>
        <end position="226"/>
    </location>
</feature>
<evidence type="ECO:0000313" key="9">
    <source>
        <dbReference type="Proteomes" id="UP000186019"/>
    </source>
</evidence>
<dbReference type="InterPro" id="IPR037185">
    <property type="entry name" value="EmrE-like"/>
</dbReference>
<feature type="chain" id="PRO_5012455962" evidence="6">
    <location>
        <begin position="16"/>
        <end position="283"/>
    </location>
</feature>
<dbReference type="RefSeq" id="WP_076534288.1">
    <property type="nucleotide sequence ID" value="NZ_FOAC01000003.1"/>
</dbReference>
<feature type="transmembrane region" description="Helical" evidence="5">
    <location>
        <begin position="142"/>
        <end position="163"/>
    </location>
</feature>
<keyword evidence="2 5" id="KW-0812">Transmembrane</keyword>
<keyword evidence="3 5" id="KW-1133">Transmembrane helix</keyword>
<accession>A0A1N7H2U1</accession>
<protein>
    <submittedName>
        <fullName evidence="8">EamA-like transporter family protein</fullName>
    </submittedName>
</protein>
<dbReference type="AlphaFoldDB" id="A0A1N7H2U1"/>
<dbReference type="Pfam" id="PF00892">
    <property type="entry name" value="EamA"/>
    <property type="match status" value="2"/>
</dbReference>
<feature type="transmembrane region" description="Helical" evidence="5">
    <location>
        <begin position="65"/>
        <end position="86"/>
    </location>
</feature>
<keyword evidence="9" id="KW-1185">Reference proteome</keyword>
<dbReference type="GO" id="GO:0016020">
    <property type="term" value="C:membrane"/>
    <property type="evidence" value="ECO:0007669"/>
    <property type="project" value="UniProtKB-SubCell"/>
</dbReference>
<feature type="transmembrane region" description="Helical" evidence="5">
    <location>
        <begin position="92"/>
        <end position="111"/>
    </location>
</feature>
<comment type="subcellular location">
    <subcellularLocation>
        <location evidence="1">Membrane</location>
        <topology evidence="1">Multi-pass membrane protein</topology>
    </subcellularLocation>
</comment>
<evidence type="ECO:0000256" key="1">
    <source>
        <dbReference type="ARBA" id="ARBA00004141"/>
    </source>
</evidence>
<feature type="transmembrane region" description="Helical" evidence="5">
    <location>
        <begin position="118"/>
        <end position="136"/>
    </location>
</feature>
<feature type="domain" description="EamA" evidence="7">
    <location>
        <begin position="150"/>
        <end position="280"/>
    </location>
</feature>
<dbReference type="OrthoDB" id="321830at2"/>
<feature type="domain" description="EamA" evidence="7">
    <location>
        <begin position="4"/>
        <end position="135"/>
    </location>
</feature>
<evidence type="ECO:0000313" key="8">
    <source>
        <dbReference type="EMBL" id="SIS19151.1"/>
    </source>
</evidence>
<feature type="signal peptide" evidence="6">
    <location>
        <begin position="1"/>
        <end position="15"/>
    </location>
</feature>
<organism evidence="8 9">
    <name type="scientific">Roseovarius nanhaiticus</name>
    <dbReference type="NCBI Taxonomy" id="573024"/>
    <lineage>
        <taxon>Bacteria</taxon>
        <taxon>Pseudomonadati</taxon>
        <taxon>Pseudomonadota</taxon>
        <taxon>Alphaproteobacteria</taxon>
        <taxon>Rhodobacterales</taxon>
        <taxon>Roseobacteraceae</taxon>
        <taxon>Roseovarius</taxon>
    </lineage>
</organism>
<dbReference type="InterPro" id="IPR000620">
    <property type="entry name" value="EamA_dom"/>
</dbReference>
<keyword evidence="4 5" id="KW-0472">Membrane</keyword>
<feature type="transmembrane region" description="Helical" evidence="5">
    <location>
        <begin position="238"/>
        <end position="258"/>
    </location>
</feature>
<name>A0A1N7H2U1_9RHOB</name>
<dbReference type="STRING" id="573024.SAMN05216208_2905"/>
<dbReference type="InterPro" id="IPR050638">
    <property type="entry name" value="AA-Vitamin_Transporters"/>
</dbReference>
<evidence type="ECO:0000256" key="4">
    <source>
        <dbReference type="ARBA" id="ARBA00023136"/>
    </source>
</evidence>